<keyword evidence="1" id="KW-0560">Oxidoreductase</keyword>
<comment type="caution">
    <text evidence="3">The sequence shown here is derived from an EMBL/GenBank/DDBJ whole genome shotgun (WGS) entry which is preliminary data.</text>
</comment>
<organism evidence="3 4">
    <name type="scientific">Nesterenkonia rhizosphaerae</name>
    <dbReference type="NCBI Taxonomy" id="1348272"/>
    <lineage>
        <taxon>Bacteria</taxon>
        <taxon>Bacillati</taxon>
        <taxon>Actinomycetota</taxon>
        <taxon>Actinomycetes</taxon>
        <taxon>Micrococcales</taxon>
        <taxon>Micrococcaceae</taxon>
        <taxon>Nesterenkonia</taxon>
    </lineage>
</organism>
<proteinExistence type="predicted"/>
<dbReference type="SUPFAM" id="SSF51905">
    <property type="entry name" value="FAD/NAD(P)-binding domain"/>
    <property type="match status" value="1"/>
</dbReference>
<dbReference type="Proteomes" id="UP001500368">
    <property type="component" value="Unassembled WGS sequence"/>
</dbReference>
<keyword evidence="4" id="KW-1185">Reference proteome</keyword>
<dbReference type="InterPro" id="IPR036188">
    <property type="entry name" value="FAD/NAD-bd_sf"/>
</dbReference>
<dbReference type="Gene3D" id="3.30.70.2450">
    <property type="match status" value="1"/>
</dbReference>
<dbReference type="PANTHER" id="PTHR43476">
    <property type="entry name" value="3-(3-HYDROXY-PHENYL)PROPIONATE/3-HYDROXYCINNAMIC ACID HYDROXYLASE"/>
    <property type="match status" value="1"/>
</dbReference>
<evidence type="ECO:0000313" key="3">
    <source>
        <dbReference type="EMBL" id="GAA4918218.1"/>
    </source>
</evidence>
<gene>
    <name evidence="3" type="ORF">GCM10025790_12230</name>
</gene>
<dbReference type="Pfam" id="PF01494">
    <property type="entry name" value="FAD_binding_3"/>
    <property type="match status" value="1"/>
</dbReference>
<dbReference type="PANTHER" id="PTHR43476:SF3">
    <property type="entry name" value="FAD-BINDING MONOOXYGENASE"/>
    <property type="match status" value="1"/>
</dbReference>
<dbReference type="Gene3D" id="3.50.50.60">
    <property type="entry name" value="FAD/NAD(P)-binding domain"/>
    <property type="match status" value="1"/>
</dbReference>
<dbReference type="InterPro" id="IPR050631">
    <property type="entry name" value="PheA/TfdB_FAD_monoxygenase"/>
</dbReference>
<evidence type="ECO:0000259" key="2">
    <source>
        <dbReference type="Pfam" id="PF01494"/>
    </source>
</evidence>
<sequence length="393" mass="41783">MPEVLVVGAGPVGLLLAGELRRRGIDVELLDQRPQASPGSRAIGIHPPVLAALEASGLTERLLEGAVRVTRGEARSAGQVVGAVRFDQISARLNSARFPFVATLPQAVTEGLLGAGAPSPERGVRVTGILSGDHHVQVHTDAGERRAAVTVLAGGAHSRHLVYARPEAYEYPDRYLMTDAHTPNSADESTAVVHLDADGVLESFPLPGQRRRFVAWDAPGASSEPVQMRARLSRALEGREEADVDEVSGFGVRRFVAPRLRNGRVFVIGDAAHEVSPIGGQGMNLGLLDAATLAPLIASWVRTGTVADTELQHWEQSRLRSARRAAALAGLNTRLGRPAKEPLNAARRNLVRAMLGPGTGRIFARAYGMGFDLDAAPPRRRPAVGGIGRTPIK</sequence>
<protein>
    <submittedName>
        <fullName evidence="3">NAD(P)/FAD-dependent oxidoreductase</fullName>
    </submittedName>
</protein>
<name>A0ABP9FVK8_9MICC</name>
<dbReference type="RefSeq" id="WP_345477189.1">
    <property type="nucleotide sequence ID" value="NZ_BAABLW010000007.1"/>
</dbReference>
<accession>A0ABP9FVK8</accession>
<reference evidence="4" key="1">
    <citation type="journal article" date="2019" name="Int. J. Syst. Evol. Microbiol.">
        <title>The Global Catalogue of Microorganisms (GCM) 10K type strain sequencing project: providing services to taxonomists for standard genome sequencing and annotation.</title>
        <authorList>
            <consortium name="The Broad Institute Genomics Platform"/>
            <consortium name="The Broad Institute Genome Sequencing Center for Infectious Disease"/>
            <person name="Wu L."/>
            <person name="Ma J."/>
        </authorList>
    </citation>
    <scope>NUCLEOTIDE SEQUENCE [LARGE SCALE GENOMIC DNA]</scope>
    <source>
        <strain evidence="4">JCM 19129</strain>
    </source>
</reference>
<evidence type="ECO:0000313" key="4">
    <source>
        <dbReference type="Proteomes" id="UP001500368"/>
    </source>
</evidence>
<dbReference type="InterPro" id="IPR002938">
    <property type="entry name" value="FAD-bd"/>
</dbReference>
<feature type="domain" description="FAD-binding" evidence="2">
    <location>
        <begin position="3"/>
        <end position="326"/>
    </location>
</feature>
<dbReference type="EMBL" id="BAABLW010000007">
    <property type="protein sequence ID" value="GAA4918218.1"/>
    <property type="molecule type" value="Genomic_DNA"/>
</dbReference>
<dbReference type="PRINTS" id="PR00420">
    <property type="entry name" value="RNGMNOXGNASE"/>
</dbReference>
<evidence type="ECO:0000256" key="1">
    <source>
        <dbReference type="ARBA" id="ARBA00023002"/>
    </source>
</evidence>